<proteinExistence type="inferred from homology"/>
<evidence type="ECO:0000313" key="3">
    <source>
        <dbReference type="EMBL" id="TPG58489.1"/>
    </source>
</evidence>
<organism evidence="3 4">
    <name type="scientific">Muricoccus nepalensis</name>
    <dbReference type="NCBI Taxonomy" id="1854500"/>
    <lineage>
        <taxon>Bacteria</taxon>
        <taxon>Pseudomonadati</taxon>
        <taxon>Pseudomonadota</taxon>
        <taxon>Alphaproteobacteria</taxon>
        <taxon>Acetobacterales</taxon>
        <taxon>Roseomonadaceae</taxon>
        <taxon>Muricoccus</taxon>
    </lineage>
</organism>
<keyword evidence="4" id="KW-1185">Reference proteome</keyword>
<gene>
    <name evidence="3" type="ORF">EAH89_07705</name>
</gene>
<accession>A0A502G981</accession>
<evidence type="ECO:0000313" key="4">
    <source>
        <dbReference type="Proteomes" id="UP000317078"/>
    </source>
</evidence>
<dbReference type="Pfam" id="PF03401">
    <property type="entry name" value="TctC"/>
    <property type="match status" value="1"/>
</dbReference>
<name>A0A502G981_9PROT</name>
<keyword evidence="2" id="KW-0732">Signal</keyword>
<comment type="caution">
    <text evidence="3">The sequence shown here is derived from an EMBL/GenBank/DDBJ whole genome shotgun (WGS) entry which is preliminary data.</text>
</comment>
<dbReference type="AlphaFoldDB" id="A0A502G981"/>
<dbReference type="Proteomes" id="UP000317078">
    <property type="component" value="Unassembled WGS sequence"/>
</dbReference>
<feature type="chain" id="PRO_5021348864" evidence="2">
    <location>
        <begin position="31"/>
        <end position="338"/>
    </location>
</feature>
<comment type="similarity">
    <text evidence="1">Belongs to the UPF0065 (bug) family.</text>
</comment>
<dbReference type="PANTHER" id="PTHR42928">
    <property type="entry name" value="TRICARBOXYLATE-BINDING PROTEIN"/>
    <property type="match status" value="1"/>
</dbReference>
<dbReference type="Gene3D" id="3.40.190.150">
    <property type="entry name" value="Bordetella uptake gene, domain 1"/>
    <property type="match status" value="1"/>
</dbReference>
<sequence length="338" mass="35634">MNHPTNRFPLTRRAALLALPAIGAPAVLRAQPAFPNRPIRIIVPFPAGGATDLTARVVAERMPALLGQGGEPSRFPVVVDNRPGAGGNLGSDVVAKADPDGHTILCCTIGTASINQFLYTKLPYDPARDLASVAMVNEVANGIVVAADSPFRTLADLLAAAKSRPGELNYGTPGNGTSGHLCGEYLKTKAGVNLTHIPYRGTAGVIPDVLGGRVEVAIDNLPGYLPHIKEGRMRALAVTSSARWFSLPEVPTVSQAGVPDFEAVAWFGFQAPARIPRPVQERLAEAVLGAVAEPATAERLREIGSEPKPLGPAAFDRYIATENSKWREVVRAAGAKLD</sequence>
<dbReference type="EMBL" id="RCZP01000005">
    <property type="protein sequence ID" value="TPG58489.1"/>
    <property type="molecule type" value="Genomic_DNA"/>
</dbReference>
<reference evidence="3 4" key="1">
    <citation type="journal article" date="2019" name="Environ. Microbiol.">
        <title>Species interactions and distinct microbial communities in high Arctic permafrost affected cryosols are associated with the CH4 and CO2 gas fluxes.</title>
        <authorList>
            <person name="Altshuler I."/>
            <person name="Hamel J."/>
            <person name="Turney S."/>
            <person name="Magnuson E."/>
            <person name="Levesque R."/>
            <person name="Greer C."/>
            <person name="Whyte L.G."/>
        </authorList>
    </citation>
    <scope>NUCLEOTIDE SEQUENCE [LARGE SCALE GENOMIC DNA]</scope>
    <source>
        <strain evidence="3 4">S9.3B</strain>
    </source>
</reference>
<dbReference type="CDD" id="cd13578">
    <property type="entry name" value="PBP2_Bug27"/>
    <property type="match status" value="1"/>
</dbReference>
<feature type="signal peptide" evidence="2">
    <location>
        <begin position="1"/>
        <end position="30"/>
    </location>
</feature>
<dbReference type="InterPro" id="IPR005064">
    <property type="entry name" value="BUG"/>
</dbReference>
<dbReference type="Gene3D" id="3.40.190.10">
    <property type="entry name" value="Periplasmic binding protein-like II"/>
    <property type="match status" value="1"/>
</dbReference>
<dbReference type="SUPFAM" id="SSF53850">
    <property type="entry name" value="Periplasmic binding protein-like II"/>
    <property type="match status" value="1"/>
</dbReference>
<dbReference type="RefSeq" id="WP_140882224.1">
    <property type="nucleotide sequence ID" value="NZ_RCZP01000005.1"/>
</dbReference>
<evidence type="ECO:0000256" key="1">
    <source>
        <dbReference type="ARBA" id="ARBA00006987"/>
    </source>
</evidence>
<dbReference type="PIRSF" id="PIRSF017082">
    <property type="entry name" value="YflP"/>
    <property type="match status" value="1"/>
</dbReference>
<protein>
    <submittedName>
        <fullName evidence="3">Tripartite tricarboxylate transporter substrate binding protein</fullName>
    </submittedName>
</protein>
<dbReference type="InterPro" id="IPR042100">
    <property type="entry name" value="Bug_dom1"/>
</dbReference>
<dbReference type="OrthoDB" id="7259884at2"/>
<dbReference type="PANTHER" id="PTHR42928:SF5">
    <property type="entry name" value="BLR1237 PROTEIN"/>
    <property type="match status" value="1"/>
</dbReference>
<evidence type="ECO:0000256" key="2">
    <source>
        <dbReference type="SAM" id="SignalP"/>
    </source>
</evidence>